<dbReference type="InterPro" id="IPR029058">
    <property type="entry name" value="AB_hydrolase_fold"/>
</dbReference>
<feature type="region of interest" description="Disordered" evidence="1">
    <location>
        <begin position="246"/>
        <end position="278"/>
    </location>
</feature>
<protein>
    <recommendedName>
        <fullName evidence="2">Fungal lipase-type domain-containing protein</fullName>
    </recommendedName>
</protein>
<name>A0AAW1QR03_9CHLO</name>
<dbReference type="PANTHER" id="PTHR45856">
    <property type="entry name" value="ALPHA/BETA-HYDROLASES SUPERFAMILY PROTEIN"/>
    <property type="match status" value="1"/>
</dbReference>
<dbReference type="AlphaFoldDB" id="A0AAW1QR03"/>
<comment type="caution">
    <text evidence="3">The sequence shown here is derived from an EMBL/GenBank/DDBJ whole genome shotgun (WGS) entry which is preliminary data.</text>
</comment>
<evidence type="ECO:0000313" key="4">
    <source>
        <dbReference type="Proteomes" id="UP001489004"/>
    </source>
</evidence>
<feature type="domain" description="Fungal lipase-type" evidence="2">
    <location>
        <begin position="125"/>
        <end position="180"/>
    </location>
</feature>
<gene>
    <name evidence="3" type="ORF">WJX72_006141</name>
</gene>
<dbReference type="SUPFAM" id="SSF53474">
    <property type="entry name" value="alpha/beta-Hydrolases"/>
    <property type="match status" value="1"/>
</dbReference>
<dbReference type="Gene3D" id="3.40.50.1820">
    <property type="entry name" value="alpha/beta hydrolase"/>
    <property type="match status" value="1"/>
</dbReference>
<organism evidence="3 4">
    <name type="scientific">[Myrmecia] bisecta</name>
    <dbReference type="NCBI Taxonomy" id="41462"/>
    <lineage>
        <taxon>Eukaryota</taxon>
        <taxon>Viridiplantae</taxon>
        <taxon>Chlorophyta</taxon>
        <taxon>core chlorophytes</taxon>
        <taxon>Trebouxiophyceae</taxon>
        <taxon>Trebouxiales</taxon>
        <taxon>Trebouxiaceae</taxon>
        <taxon>Myrmecia</taxon>
    </lineage>
</organism>
<dbReference type="GO" id="GO:0006629">
    <property type="term" value="P:lipid metabolic process"/>
    <property type="evidence" value="ECO:0007669"/>
    <property type="project" value="InterPro"/>
</dbReference>
<dbReference type="EMBL" id="JALJOR010000002">
    <property type="protein sequence ID" value="KAK9823879.1"/>
    <property type="molecule type" value="Genomic_DNA"/>
</dbReference>
<evidence type="ECO:0000259" key="2">
    <source>
        <dbReference type="Pfam" id="PF01764"/>
    </source>
</evidence>
<dbReference type="InterPro" id="IPR002921">
    <property type="entry name" value="Fungal_lipase-type"/>
</dbReference>
<evidence type="ECO:0000256" key="1">
    <source>
        <dbReference type="SAM" id="MobiDB-lite"/>
    </source>
</evidence>
<sequence length="278" mass="30902">MFCFETALKLQYWASLVYGYREGLPATTPTTRPGTLEVGMRLFPLEQSEMLWEKQGDTHVLIAWAGNRIVIAFRGRASLANVYTDLQAWRTSHPASVGHAWLGTHAMVLTDLCHRAFHGWLHGELCAFDIQQQLADTFKLAVCCMPFGAPRTGNHAFARAYDKVVPNTWHIINEQDAVAHKGKCMMYKRAGPRVLINPRGDLIVRPSLVEHSLRRMPGGSSVKQHLLTSYRKSMLAVINAQSTQKRAKSGYEAGKGARHAAGASRQNLKGRARPATVV</sequence>
<dbReference type="InterPro" id="IPR051218">
    <property type="entry name" value="Sec_MonoDiacylglyc_Lipase"/>
</dbReference>
<keyword evidence="4" id="KW-1185">Reference proteome</keyword>
<accession>A0AAW1QR03</accession>
<evidence type="ECO:0000313" key="3">
    <source>
        <dbReference type="EMBL" id="KAK9823879.1"/>
    </source>
</evidence>
<proteinExistence type="predicted"/>
<dbReference type="Proteomes" id="UP001489004">
    <property type="component" value="Unassembled WGS sequence"/>
</dbReference>
<dbReference type="Pfam" id="PF01764">
    <property type="entry name" value="Lipase_3"/>
    <property type="match status" value="1"/>
</dbReference>
<reference evidence="3 4" key="1">
    <citation type="journal article" date="2024" name="Nat. Commun.">
        <title>Phylogenomics reveals the evolutionary origins of lichenization in chlorophyte algae.</title>
        <authorList>
            <person name="Puginier C."/>
            <person name="Libourel C."/>
            <person name="Otte J."/>
            <person name="Skaloud P."/>
            <person name="Haon M."/>
            <person name="Grisel S."/>
            <person name="Petersen M."/>
            <person name="Berrin J.G."/>
            <person name="Delaux P.M."/>
            <person name="Dal Grande F."/>
            <person name="Keller J."/>
        </authorList>
    </citation>
    <scope>NUCLEOTIDE SEQUENCE [LARGE SCALE GENOMIC DNA]</scope>
    <source>
        <strain evidence="3 4">SAG 2043</strain>
    </source>
</reference>
<dbReference type="PANTHER" id="PTHR45856:SF24">
    <property type="entry name" value="FUNGAL LIPASE-LIKE DOMAIN-CONTAINING PROTEIN"/>
    <property type="match status" value="1"/>
</dbReference>